<comment type="caution">
    <text evidence="1">The sequence shown here is derived from an EMBL/GenBank/DDBJ whole genome shotgun (WGS) entry which is preliminary data.</text>
</comment>
<evidence type="ECO:0000313" key="1">
    <source>
        <dbReference type="EMBL" id="CAK0817155.1"/>
    </source>
</evidence>
<organism evidence="1 2">
    <name type="scientific">Prorocentrum cordatum</name>
    <dbReference type="NCBI Taxonomy" id="2364126"/>
    <lineage>
        <taxon>Eukaryota</taxon>
        <taxon>Sar</taxon>
        <taxon>Alveolata</taxon>
        <taxon>Dinophyceae</taxon>
        <taxon>Prorocentrales</taxon>
        <taxon>Prorocentraceae</taxon>
        <taxon>Prorocentrum</taxon>
    </lineage>
</organism>
<dbReference type="EMBL" id="CAUYUJ010006372">
    <property type="protein sequence ID" value="CAK0817155.1"/>
    <property type="molecule type" value="Genomic_DNA"/>
</dbReference>
<dbReference type="Proteomes" id="UP001189429">
    <property type="component" value="Unassembled WGS sequence"/>
</dbReference>
<sequence>MQDKLYDGLHLSTAAAGTRVRRNGAQCFLADHMKSPHFAFDPDMNGMMFRNIPPAVSTWDIRDALKRCTGFLGCACSTPEHKELLRDTRANFASRGDLQDALKRLSDEKPDWPVPCALAASVRLETLVAPPEMSLPDRICKDVELSSQV</sequence>
<proteinExistence type="predicted"/>
<evidence type="ECO:0000313" key="2">
    <source>
        <dbReference type="Proteomes" id="UP001189429"/>
    </source>
</evidence>
<keyword evidence="2" id="KW-1185">Reference proteome</keyword>
<accession>A0ABN9RDS8</accession>
<reference evidence="1" key="1">
    <citation type="submission" date="2023-10" db="EMBL/GenBank/DDBJ databases">
        <authorList>
            <person name="Chen Y."/>
            <person name="Shah S."/>
            <person name="Dougan E. K."/>
            <person name="Thang M."/>
            <person name="Chan C."/>
        </authorList>
    </citation>
    <scope>NUCLEOTIDE SEQUENCE [LARGE SCALE GENOMIC DNA]</scope>
</reference>
<name>A0ABN9RDS8_9DINO</name>
<protein>
    <submittedName>
        <fullName evidence="1">Uncharacterized protein</fullName>
    </submittedName>
</protein>
<gene>
    <name evidence="1" type="ORF">PCOR1329_LOCUS19842</name>
</gene>
<feature type="non-terminal residue" evidence="1">
    <location>
        <position position="149"/>
    </location>
</feature>